<feature type="compositionally biased region" description="Basic and acidic residues" evidence="1">
    <location>
        <begin position="132"/>
        <end position="157"/>
    </location>
</feature>
<accession>A0AAV0V1Z8</accession>
<gene>
    <name evidence="2" type="ORF">PDE001_LOCUS8195</name>
</gene>
<feature type="compositionally biased region" description="Basic and acidic residues" evidence="1">
    <location>
        <begin position="178"/>
        <end position="191"/>
    </location>
</feature>
<feature type="region of interest" description="Disordered" evidence="1">
    <location>
        <begin position="109"/>
        <end position="199"/>
    </location>
</feature>
<comment type="caution">
    <text evidence="2">The sequence shown here is derived from an EMBL/GenBank/DDBJ whole genome shotgun (WGS) entry which is preliminary data.</text>
</comment>
<evidence type="ECO:0000313" key="2">
    <source>
        <dbReference type="EMBL" id="CAI5742293.1"/>
    </source>
</evidence>
<keyword evidence="3" id="KW-1185">Reference proteome</keyword>
<dbReference type="EMBL" id="CANTFM010001692">
    <property type="protein sequence ID" value="CAI5742293.1"/>
    <property type="molecule type" value="Genomic_DNA"/>
</dbReference>
<organism evidence="2 3">
    <name type="scientific">Peronospora destructor</name>
    <dbReference type="NCBI Taxonomy" id="86335"/>
    <lineage>
        <taxon>Eukaryota</taxon>
        <taxon>Sar</taxon>
        <taxon>Stramenopiles</taxon>
        <taxon>Oomycota</taxon>
        <taxon>Peronosporomycetes</taxon>
        <taxon>Peronosporales</taxon>
        <taxon>Peronosporaceae</taxon>
        <taxon>Peronospora</taxon>
    </lineage>
</organism>
<evidence type="ECO:0008006" key="4">
    <source>
        <dbReference type="Google" id="ProtNLM"/>
    </source>
</evidence>
<proteinExistence type="predicted"/>
<dbReference type="AlphaFoldDB" id="A0AAV0V1Z8"/>
<evidence type="ECO:0000256" key="1">
    <source>
        <dbReference type="SAM" id="MobiDB-lite"/>
    </source>
</evidence>
<sequence length="199" mass="22069">MGCLVEVQRPRAFAALSASDVECVILNKYVYDSWKMLCSLYSNQVDSGAHDVHEMHRVLHHIRLEDMKDESVREFNTRWEMLMQQYASSMGIEMTDGLTCTALPKRSAAKSAGPGVEPFAKPPQNVGNESADDQRKIKPESRPAEEIAEKPVQHRTTEASVTAETAAMPRKAAPLRVDATRRERDTVDLTHGDASAATS</sequence>
<reference evidence="2" key="1">
    <citation type="submission" date="2022-12" db="EMBL/GenBank/DDBJ databases">
        <authorList>
            <person name="Webb A."/>
        </authorList>
    </citation>
    <scope>NUCLEOTIDE SEQUENCE</scope>
    <source>
        <strain evidence="2">Pd1</strain>
    </source>
</reference>
<protein>
    <recommendedName>
        <fullName evidence="4">Retrotransposon gag domain-containing protein</fullName>
    </recommendedName>
</protein>
<dbReference type="Proteomes" id="UP001162029">
    <property type="component" value="Unassembled WGS sequence"/>
</dbReference>
<feature type="compositionally biased region" description="Low complexity" evidence="1">
    <location>
        <begin position="158"/>
        <end position="167"/>
    </location>
</feature>
<evidence type="ECO:0000313" key="3">
    <source>
        <dbReference type="Proteomes" id="UP001162029"/>
    </source>
</evidence>
<name>A0AAV0V1Z8_9STRA</name>